<reference evidence="2 3" key="1">
    <citation type="journal article" date="2019" name="Int. J. Syst. Evol. Microbiol.">
        <title>The Global Catalogue of Microorganisms (GCM) 10K type strain sequencing project: providing services to taxonomists for standard genome sequencing and annotation.</title>
        <authorList>
            <consortium name="The Broad Institute Genomics Platform"/>
            <consortium name="The Broad Institute Genome Sequencing Center for Infectious Disease"/>
            <person name="Wu L."/>
            <person name="Ma J."/>
        </authorList>
    </citation>
    <scope>NUCLEOTIDE SEQUENCE [LARGE SCALE GENOMIC DNA]</scope>
    <source>
        <strain evidence="2 3">CGMCC 1.12125</strain>
    </source>
</reference>
<dbReference type="AlphaFoldDB" id="A0ABD6CHD1"/>
<dbReference type="RefSeq" id="WP_247378380.1">
    <property type="nucleotide sequence ID" value="NZ_JALLGV010000005.1"/>
</dbReference>
<feature type="transmembrane region" description="Helical" evidence="1">
    <location>
        <begin position="13"/>
        <end position="33"/>
    </location>
</feature>
<accession>A0ABD6CHD1</accession>
<keyword evidence="1" id="KW-0812">Transmembrane</keyword>
<comment type="caution">
    <text evidence="2">The sequence shown here is derived from an EMBL/GenBank/DDBJ whole genome shotgun (WGS) entry which is preliminary data.</text>
</comment>
<evidence type="ECO:0000313" key="2">
    <source>
        <dbReference type="EMBL" id="MFD1588724.1"/>
    </source>
</evidence>
<evidence type="ECO:0000313" key="3">
    <source>
        <dbReference type="Proteomes" id="UP001597119"/>
    </source>
</evidence>
<gene>
    <name evidence="2" type="ORF">ACFR9U_17230</name>
</gene>
<proteinExistence type="predicted"/>
<dbReference type="EMBL" id="JBHUDJ010000014">
    <property type="protein sequence ID" value="MFD1588724.1"/>
    <property type="molecule type" value="Genomic_DNA"/>
</dbReference>
<evidence type="ECO:0000256" key="1">
    <source>
        <dbReference type="SAM" id="Phobius"/>
    </source>
</evidence>
<name>A0ABD6CHD1_9EURY</name>
<keyword evidence="1" id="KW-1133">Transmembrane helix</keyword>
<sequence length="64" mass="6919">MTPFGLDQATITAVSWTVLCLLAGMTVPTEYGLRQMQGFGRWVFNKVPTAPAEEIEEVDAGGES</sequence>
<keyword evidence="3" id="KW-1185">Reference proteome</keyword>
<protein>
    <submittedName>
        <fullName evidence="2">Uncharacterized protein</fullName>
    </submittedName>
</protein>
<keyword evidence="1" id="KW-0472">Membrane</keyword>
<dbReference type="Proteomes" id="UP001597119">
    <property type="component" value="Unassembled WGS sequence"/>
</dbReference>
<organism evidence="2 3">
    <name type="scientific">Halorientalis brevis</name>
    <dbReference type="NCBI Taxonomy" id="1126241"/>
    <lineage>
        <taxon>Archaea</taxon>
        <taxon>Methanobacteriati</taxon>
        <taxon>Methanobacteriota</taxon>
        <taxon>Stenosarchaea group</taxon>
        <taxon>Halobacteria</taxon>
        <taxon>Halobacteriales</taxon>
        <taxon>Haloarculaceae</taxon>
        <taxon>Halorientalis</taxon>
    </lineage>
</organism>